<keyword evidence="2" id="KW-1133">Transmembrane helix</keyword>
<reference evidence="3" key="2">
    <citation type="journal article" date="2024" name="Plant">
        <title>Genomic evolution and insights into agronomic trait innovations of Sesamum species.</title>
        <authorList>
            <person name="Miao H."/>
            <person name="Wang L."/>
            <person name="Qu L."/>
            <person name="Liu H."/>
            <person name="Sun Y."/>
            <person name="Le M."/>
            <person name="Wang Q."/>
            <person name="Wei S."/>
            <person name="Zheng Y."/>
            <person name="Lin W."/>
            <person name="Duan Y."/>
            <person name="Cao H."/>
            <person name="Xiong S."/>
            <person name="Wang X."/>
            <person name="Wei L."/>
            <person name="Li C."/>
            <person name="Ma Q."/>
            <person name="Ju M."/>
            <person name="Zhao R."/>
            <person name="Li G."/>
            <person name="Mu C."/>
            <person name="Tian Q."/>
            <person name="Mei H."/>
            <person name="Zhang T."/>
            <person name="Gao T."/>
            <person name="Zhang H."/>
        </authorList>
    </citation>
    <scope>NUCLEOTIDE SEQUENCE</scope>
    <source>
        <strain evidence="3">G02</strain>
    </source>
</reference>
<dbReference type="EMBL" id="JACGWJ010000001">
    <property type="protein sequence ID" value="KAL0441849.1"/>
    <property type="molecule type" value="Genomic_DNA"/>
</dbReference>
<dbReference type="AlphaFoldDB" id="A0AAW2WJ34"/>
<accession>A0AAW2WJ34</accession>
<evidence type="ECO:0000256" key="1">
    <source>
        <dbReference type="SAM" id="MobiDB-lite"/>
    </source>
</evidence>
<proteinExistence type="predicted"/>
<reference evidence="3" key="1">
    <citation type="submission" date="2020-06" db="EMBL/GenBank/DDBJ databases">
        <authorList>
            <person name="Li T."/>
            <person name="Hu X."/>
            <person name="Zhang T."/>
            <person name="Song X."/>
            <person name="Zhang H."/>
            <person name="Dai N."/>
            <person name="Sheng W."/>
            <person name="Hou X."/>
            <person name="Wei L."/>
        </authorList>
    </citation>
    <scope>NUCLEOTIDE SEQUENCE</scope>
    <source>
        <strain evidence="3">G02</strain>
        <tissue evidence="3">Leaf</tissue>
    </source>
</reference>
<gene>
    <name evidence="3" type="ORF">Sradi_0123800</name>
</gene>
<organism evidence="3">
    <name type="scientific">Sesamum radiatum</name>
    <name type="common">Black benniseed</name>
    <dbReference type="NCBI Taxonomy" id="300843"/>
    <lineage>
        <taxon>Eukaryota</taxon>
        <taxon>Viridiplantae</taxon>
        <taxon>Streptophyta</taxon>
        <taxon>Embryophyta</taxon>
        <taxon>Tracheophyta</taxon>
        <taxon>Spermatophyta</taxon>
        <taxon>Magnoliopsida</taxon>
        <taxon>eudicotyledons</taxon>
        <taxon>Gunneridae</taxon>
        <taxon>Pentapetalae</taxon>
        <taxon>asterids</taxon>
        <taxon>lamiids</taxon>
        <taxon>Lamiales</taxon>
        <taxon>Pedaliaceae</taxon>
        <taxon>Sesamum</taxon>
    </lineage>
</organism>
<sequence length="146" mass="15796">MVKKANDAATIMLTSGASGRINALFSLSALRSLWRLIIAFFLILWLPFRGRRRCMGVGAAPESSEKCGGKDEKSSSTTGKVVRVPAAMVPRKSAAAAVDKEVAARGGRWRLRGCSKIMKITGIQAGSFHCLLRPEVTLFLLSHGHR</sequence>
<protein>
    <submittedName>
        <fullName evidence="3">Uncharacterized protein</fullName>
    </submittedName>
</protein>
<comment type="caution">
    <text evidence="3">The sequence shown here is derived from an EMBL/GenBank/DDBJ whole genome shotgun (WGS) entry which is preliminary data.</text>
</comment>
<keyword evidence="2" id="KW-0812">Transmembrane</keyword>
<feature type="compositionally biased region" description="Basic and acidic residues" evidence="1">
    <location>
        <begin position="63"/>
        <end position="74"/>
    </location>
</feature>
<evidence type="ECO:0000313" key="3">
    <source>
        <dbReference type="EMBL" id="KAL0441849.1"/>
    </source>
</evidence>
<keyword evidence="2" id="KW-0472">Membrane</keyword>
<evidence type="ECO:0000256" key="2">
    <source>
        <dbReference type="SAM" id="Phobius"/>
    </source>
</evidence>
<feature type="region of interest" description="Disordered" evidence="1">
    <location>
        <begin position="61"/>
        <end position="81"/>
    </location>
</feature>
<name>A0AAW2WJ34_SESRA</name>
<feature type="transmembrane region" description="Helical" evidence="2">
    <location>
        <begin position="32"/>
        <end position="48"/>
    </location>
</feature>